<dbReference type="InterPro" id="IPR020901">
    <property type="entry name" value="Prtase_inh_Kunz-CS"/>
</dbReference>
<sequence>HERPDICKLPPERGPCLAALARYYFKAASKTCELFSYGGCDGNENRFLTKKECLRTCKVGGA</sequence>
<evidence type="ECO:0000313" key="5">
    <source>
        <dbReference type="Ensembl" id="ENSSPUP00000024799.1"/>
    </source>
</evidence>
<dbReference type="GeneTree" id="ENSGT01030000235306"/>
<dbReference type="InterPro" id="IPR050098">
    <property type="entry name" value="TFPI/VKTCI-like"/>
</dbReference>
<protein>
    <recommendedName>
        <fullName evidence="4">BPTI/Kunitz inhibitor domain-containing protein</fullName>
    </recommendedName>
</protein>
<name>A0A8D0HP62_SPHPU</name>
<reference evidence="5" key="2">
    <citation type="submission" date="2025-09" db="UniProtKB">
        <authorList>
            <consortium name="Ensembl"/>
        </authorList>
    </citation>
    <scope>IDENTIFICATION</scope>
</reference>
<feature type="domain" description="BPTI/Kunitz inhibitor" evidence="4">
    <location>
        <begin position="7"/>
        <end position="57"/>
    </location>
</feature>
<proteinExistence type="predicted"/>
<dbReference type="PANTHER" id="PTHR10083:SF374">
    <property type="entry name" value="BPTI_KUNITZ INHIBITOR DOMAIN-CONTAINING PROTEIN"/>
    <property type="match status" value="1"/>
</dbReference>
<dbReference type="InterPro" id="IPR002223">
    <property type="entry name" value="Kunitz_BPTI"/>
</dbReference>
<dbReference type="OMA" id="VCAFPME"/>
<reference evidence="5" key="1">
    <citation type="submission" date="2025-08" db="UniProtKB">
        <authorList>
            <consortium name="Ensembl"/>
        </authorList>
    </citation>
    <scope>IDENTIFICATION</scope>
</reference>
<dbReference type="PROSITE" id="PS50279">
    <property type="entry name" value="BPTI_KUNITZ_2"/>
    <property type="match status" value="1"/>
</dbReference>
<keyword evidence="6" id="KW-1185">Reference proteome</keyword>
<evidence type="ECO:0000313" key="6">
    <source>
        <dbReference type="Proteomes" id="UP000694392"/>
    </source>
</evidence>
<dbReference type="SMART" id="SM00131">
    <property type="entry name" value="KU"/>
    <property type="match status" value="1"/>
</dbReference>
<dbReference type="SUPFAM" id="SSF57362">
    <property type="entry name" value="BPTI-like"/>
    <property type="match status" value="1"/>
</dbReference>
<dbReference type="AlphaFoldDB" id="A0A8D0HP62"/>
<dbReference type="PRINTS" id="PR00759">
    <property type="entry name" value="BASICPTASE"/>
</dbReference>
<organism evidence="5 6">
    <name type="scientific">Sphenodon punctatus</name>
    <name type="common">Tuatara</name>
    <name type="synonym">Hatteria punctata</name>
    <dbReference type="NCBI Taxonomy" id="8508"/>
    <lineage>
        <taxon>Eukaryota</taxon>
        <taxon>Metazoa</taxon>
        <taxon>Chordata</taxon>
        <taxon>Craniata</taxon>
        <taxon>Vertebrata</taxon>
        <taxon>Euteleostomi</taxon>
        <taxon>Lepidosauria</taxon>
        <taxon>Sphenodontia</taxon>
        <taxon>Sphenodontidae</taxon>
        <taxon>Sphenodon</taxon>
    </lineage>
</organism>
<evidence type="ECO:0000256" key="2">
    <source>
        <dbReference type="ARBA" id="ARBA00022900"/>
    </source>
</evidence>
<dbReference type="Ensembl" id="ENSSPUT00000026471.1">
    <property type="protein sequence ID" value="ENSSPUP00000024799.1"/>
    <property type="gene ID" value="ENSSPUG00000019011.1"/>
</dbReference>
<keyword evidence="1" id="KW-0646">Protease inhibitor</keyword>
<dbReference type="Proteomes" id="UP000694392">
    <property type="component" value="Unplaced"/>
</dbReference>
<evidence type="ECO:0000256" key="1">
    <source>
        <dbReference type="ARBA" id="ARBA00022690"/>
    </source>
</evidence>
<keyword evidence="2" id="KW-0722">Serine protease inhibitor</keyword>
<dbReference type="InterPro" id="IPR036880">
    <property type="entry name" value="Kunitz_BPTI_sf"/>
</dbReference>
<dbReference type="CDD" id="cd00109">
    <property type="entry name" value="Kunitz-type"/>
    <property type="match status" value="1"/>
</dbReference>
<dbReference type="PROSITE" id="PS00280">
    <property type="entry name" value="BPTI_KUNITZ_1"/>
    <property type="match status" value="1"/>
</dbReference>
<dbReference type="GO" id="GO:0005615">
    <property type="term" value="C:extracellular space"/>
    <property type="evidence" value="ECO:0007669"/>
    <property type="project" value="TreeGrafter"/>
</dbReference>
<evidence type="ECO:0000256" key="3">
    <source>
        <dbReference type="ARBA" id="ARBA00023157"/>
    </source>
</evidence>
<dbReference type="PANTHER" id="PTHR10083">
    <property type="entry name" value="KUNITZ-TYPE PROTEASE INHIBITOR-RELATED"/>
    <property type="match status" value="1"/>
</dbReference>
<accession>A0A8D0HP62</accession>
<dbReference type="FunFam" id="4.10.410.10:FF:000015">
    <property type="entry name" value="WAP four-disulfide core domain 6A"/>
    <property type="match status" value="1"/>
</dbReference>
<dbReference type="GO" id="GO:0004867">
    <property type="term" value="F:serine-type endopeptidase inhibitor activity"/>
    <property type="evidence" value="ECO:0007669"/>
    <property type="project" value="UniProtKB-KW"/>
</dbReference>
<dbReference type="Pfam" id="PF00014">
    <property type="entry name" value="Kunitz_BPTI"/>
    <property type="match status" value="1"/>
</dbReference>
<dbReference type="Gene3D" id="4.10.410.10">
    <property type="entry name" value="Pancreatic trypsin inhibitor Kunitz domain"/>
    <property type="match status" value="1"/>
</dbReference>
<keyword evidence="3" id="KW-1015">Disulfide bond</keyword>
<evidence type="ECO:0000259" key="4">
    <source>
        <dbReference type="PROSITE" id="PS50279"/>
    </source>
</evidence>